<dbReference type="Proteomes" id="UP000596742">
    <property type="component" value="Unassembled WGS sequence"/>
</dbReference>
<comment type="caution">
    <text evidence="2">The sequence shown here is derived from an EMBL/GenBank/DDBJ whole genome shotgun (WGS) entry which is preliminary data.</text>
</comment>
<dbReference type="AlphaFoldDB" id="A0A8B6DFU5"/>
<name>A0A8B6DFU5_MYTGA</name>
<feature type="compositionally biased region" description="Polar residues" evidence="1">
    <location>
        <begin position="195"/>
        <end position="205"/>
    </location>
</feature>
<reference evidence="2" key="1">
    <citation type="submission" date="2018-11" db="EMBL/GenBank/DDBJ databases">
        <authorList>
            <person name="Alioto T."/>
            <person name="Alioto T."/>
        </authorList>
    </citation>
    <scope>NUCLEOTIDE SEQUENCE</scope>
</reference>
<feature type="compositionally biased region" description="Basic and acidic residues" evidence="1">
    <location>
        <begin position="313"/>
        <end position="327"/>
    </location>
</feature>
<feature type="compositionally biased region" description="Basic and acidic residues" evidence="1">
    <location>
        <begin position="267"/>
        <end position="279"/>
    </location>
</feature>
<feature type="compositionally biased region" description="Polar residues" evidence="1">
    <location>
        <begin position="8"/>
        <end position="33"/>
    </location>
</feature>
<proteinExistence type="predicted"/>
<feature type="region of interest" description="Disordered" evidence="1">
    <location>
        <begin position="1"/>
        <end position="38"/>
    </location>
</feature>
<feature type="compositionally biased region" description="Basic and acidic residues" evidence="1">
    <location>
        <begin position="237"/>
        <end position="249"/>
    </location>
</feature>
<keyword evidence="3" id="KW-1185">Reference proteome</keyword>
<feature type="compositionally biased region" description="Polar residues" evidence="1">
    <location>
        <begin position="250"/>
        <end position="266"/>
    </location>
</feature>
<protein>
    <submittedName>
        <fullName evidence="2">Uncharacterized protein</fullName>
    </submittedName>
</protein>
<sequence>MDDKSQEGESSATQKIKTDQQFDLGQKQTSNENTIDHEIDLKSITIEQDTVNIERLDIANVRNDDYKSSDGVPDTEQINEIKTESNPSPDHKSRAKHPETRTTTVTSDATHQETGIPSETENLDKMLKLEGTDHDKWKQQETTNSETRGTPETAYQKKKRPSDATHEETGIPSQAENLYKMLKLEGTNQDKWKQQETTNSETRGTPETAYQKKKRPSDATHEETGIPLQAYNIDTMIKLEETDLDKQKQQETTNSETSGTPETAYQTEKRPSDATHEETGISPQAYIVEPTSPNSSIFIDNSVPGPSFAFGKKQFDSTHTTDRRDENQPSSVILSPETVGRCNVLKRRHIPENVDQEHEKSPINTQIAEENDESKKKPHFERRRMFNLAKHVISIVLIILDLVFDWMEYSEMNKTGNYTIAADRSVKDVEFTIECEGTGHCTNGNVSNLVNVAS</sequence>
<feature type="compositionally biased region" description="Polar residues" evidence="1">
    <location>
        <begin position="101"/>
        <end position="120"/>
    </location>
</feature>
<feature type="compositionally biased region" description="Polar residues" evidence="1">
    <location>
        <begin position="140"/>
        <end position="150"/>
    </location>
</feature>
<feature type="compositionally biased region" description="Basic and acidic residues" evidence="1">
    <location>
        <begin position="79"/>
        <end position="100"/>
    </location>
</feature>
<dbReference type="EMBL" id="UYJE01003460">
    <property type="protein sequence ID" value="VDI19483.1"/>
    <property type="molecule type" value="Genomic_DNA"/>
</dbReference>
<evidence type="ECO:0000256" key="1">
    <source>
        <dbReference type="SAM" id="MobiDB-lite"/>
    </source>
</evidence>
<feature type="region of interest" description="Disordered" evidence="1">
    <location>
        <begin position="59"/>
        <end position="332"/>
    </location>
</feature>
<dbReference type="OrthoDB" id="6195686at2759"/>
<accession>A0A8B6DFU5</accession>
<feature type="compositionally biased region" description="Basic and acidic residues" evidence="1">
    <location>
        <begin position="122"/>
        <end position="139"/>
    </location>
</feature>
<organism evidence="2 3">
    <name type="scientific">Mytilus galloprovincialis</name>
    <name type="common">Mediterranean mussel</name>
    <dbReference type="NCBI Taxonomy" id="29158"/>
    <lineage>
        <taxon>Eukaryota</taxon>
        <taxon>Metazoa</taxon>
        <taxon>Spiralia</taxon>
        <taxon>Lophotrochozoa</taxon>
        <taxon>Mollusca</taxon>
        <taxon>Bivalvia</taxon>
        <taxon>Autobranchia</taxon>
        <taxon>Pteriomorphia</taxon>
        <taxon>Mytilida</taxon>
        <taxon>Mytiloidea</taxon>
        <taxon>Mytilidae</taxon>
        <taxon>Mytilinae</taxon>
        <taxon>Mytilus</taxon>
    </lineage>
</organism>
<evidence type="ECO:0000313" key="3">
    <source>
        <dbReference type="Proteomes" id="UP000596742"/>
    </source>
</evidence>
<gene>
    <name evidence="2" type="ORF">MGAL_10B031691</name>
</gene>
<feature type="compositionally biased region" description="Basic and acidic residues" evidence="1">
    <location>
        <begin position="59"/>
        <end position="68"/>
    </location>
</feature>
<evidence type="ECO:0000313" key="2">
    <source>
        <dbReference type="EMBL" id="VDI19483.1"/>
    </source>
</evidence>